<keyword evidence="1" id="KW-0175">Coiled coil</keyword>
<evidence type="ECO:0000256" key="4">
    <source>
        <dbReference type="SAM" id="SignalP"/>
    </source>
</evidence>
<reference evidence="6 7" key="1">
    <citation type="submission" date="2023-07" db="EMBL/GenBank/DDBJ databases">
        <title>Comparative genomics of wheat-associated soil bacteria to identify genetic determinants of phenazine resistance.</title>
        <authorList>
            <person name="Mouncey N."/>
        </authorList>
    </citation>
    <scope>NUCLEOTIDE SEQUENCE [LARGE SCALE GENOMIC DNA]</scope>
    <source>
        <strain evidence="6 7">W2I7</strain>
    </source>
</reference>
<feature type="transmembrane region" description="Helical" evidence="3">
    <location>
        <begin position="589"/>
        <end position="608"/>
    </location>
</feature>
<dbReference type="Proteomes" id="UP001239085">
    <property type="component" value="Unassembled WGS sequence"/>
</dbReference>
<evidence type="ECO:0000256" key="1">
    <source>
        <dbReference type="SAM" id="Coils"/>
    </source>
</evidence>
<evidence type="ECO:0000313" key="7">
    <source>
        <dbReference type="Proteomes" id="UP001239085"/>
    </source>
</evidence>
<feature type="chain" id="PRO_5047493482" description="TPM domain-containing protein" evidence="4">
    <location>
        <begin position="41"/>
        <end position="660"/>
    </location>
</feature>
<proteinExistence type="predicted"/>
<keyword evidence="4" id="KW-0732">Signal</keyword>
<feature type="region of interest" description="Disordered" evidence="2">
    <location>
        <begin position="509"/>
        <end position="557"/>
    </location>
</feature>
<accession>A0ABU0P9E4</accession>
<keyword evidence="7" id="KW-1185">Reference proteome</keyword>
<feature type="domain" description="TPM" evidence="5">
    <location>
        <begin position="54"/>
        <end position="178"/>
    </location>
</feature>
<keyword evidence="3" id="KW-0472">Membrane</keyword>
<feature type="signal peptide" evidence="4">
    <location>
        <begin position="1"/>
        <end position="40"/>
    </location>
</feature>
<feature type="coiled-coil region" evidence="1">
    <location>
        <begin position="211"/>
        <end position="238"/>
    </location>
</feature>
<feature type="compositionally biased region" description="Basic and acidic residues" evidence="2">
    <location>
        <begin position="542"/>
        <end position="554"/>
    </location>
</feature>
<dbReference type="Gene3D" id="3.10.310.50">
    <property type="match status" value="1"/>
</dbReference>
<dbReference type="EMBL" id="JAUSXK010000001">
    <property type="protein sequence ID" value="MDQ0643950.1"/>
    <property type="molecule type" value="Genomic_DNA"/>
</dbReference>
<evidence type="ECO:0000256" key="2">
    <source>
        <dbReference type="SAM" id="MobiDB-lite"/>
    </source>
</evidence>
<feature type="coiled-coil region" evidence="1">
    <location>
        <begin position="265"/>
        <end position="292"/>
    </location>
</feature>
<evidence type="ECO:0000259" key="5">
    <source>
        <dbReference type="Pfam" id="PF04536"/>
    </source>
</evidence>
<feature type="region of interest" description="Disordered" evidence="2">
    <location>
        <begin position="609"/>
        <end position="660"/>
    </location>
</feature>
<keyword evidence="3" id="KW-1133">Transmembrane helix</keyword>
<sequence>MMGRNHIPPLGDTMTNRVRRAMTAGSALLLSALVLTPAIAANAETPPRLDPGYVSDLSGVLDDADEARLEERLGELASDERLPELYVVLVPDFESPSNALAWADDTAQRNNLAPDQYLLAIATDGRSLAISAEYGGEGVSAGPLSESRVLDIENGLGGGYLADDDWAGGIEYVADEFSKVPTPWWVWLLGAAGLILVIFLITRLVLFLRRRASLAAELRTLEGQKKRAARQLVQTDEAVRTSEQELGFVTAEFGEETTSEYADVLDACRSRLQEAFQLLEKLEDADEDSTQETRSWTDTIIRLCAQVDGDLEGRKREMASLRALADGAADTLTRLKSERADAAAFQNEAAVRLTSLAAAFPPADLVGVADNADEIGRRLAAADGQLDALQKAVHARKPRAITQAVHEIERLLAEARDLRDAVGAQADALAARSVPPAEAAGSIIDRAKAAVHAAEMSVQARPGEVTSFPLMRLQLAQRQLAESVAAAGTDDAERLAASALSAAEQVQSLVGSSTAPESRRFARSAQPSESGPVMYDSPASRATERSEWQRPRVYEEDDGTAGKAVWGGVCGGALGFFGSMSVAAEQPGLILLFVLGGAVIGALSGAFGGSGGGSSSSSGWGGSSRSSSSRSSSSRSSSSRSFGGSSGGSRSSGRSGGRRF</sequence>
<dbReference type="Pfam" id="PF04536">
    <property type="entry name" value="TPM_phosphatase"/>
    <property type="match status" value="1"/>
</dbReference>
<feature type="compositionally biased region" description="Low complexity" evidence="2">
    <location>
        <begin position="623"/>
        <end position="653"/>
    </location>
</feature>
<evidence type="ECO:0000313" key="6">
    <source>
        <dbReference type="EMBL" id="MDQ0643950.1"/>
    </source>
</evidence>
<feature type="compositionally biased region" description="Gly residues" evidence="2">
    <location>
        <begin position="609"/>
        <end position="622"/>
    </location>
</feature>
<name>A0ABU0P9E4_9MICO</name>
<keyword evidence="3" id="KW-0812">Transmembrane</keyword>
<gene>
    <name evidence="6" type="ORF">QFZ46_002110</name>
</gene>
<feature type="transmembrane region" description="Helical" evidence="3">
    <location>
        <begin position="184"/>
        <end position="206"/>
    </location>
</feature>
<dbReference type="InterPro" id="IPR007621">
    <property type="entry name" value="TPM_dom"/>
</dbReference>
<comment type="caution">
    <text evidence="6">The sequence shown here is derived from an EMBL/GenBank/DDBJ whole genome shotgun (WGS) entry which is preliminary data.</text>
</comment>
<evidence type="ECO:0000256" key="3">
    <source>
        <dbReference type="SAM" id="Phobius"/>
    </source>
</evidence>
<organism evidence="6 7">
    <name type="scientific">Microbacterium murale</name>
    <dbReference type="NCBI Taxonomy" id="1081040"/>
    <lineage>
        <taxon>Bacteria</taxon>
        <taxon>Bacillati</taxon>
        <taxon>Actinomycetota</taxon>
        <taxon>Actinomycetes</taxon>
        <taxon>Micrococcales</taxon>
        <taxon>Microbacteriaceae</taxon>
        <taxon>Microbacterium</taxon>
    </lineage>
</organism>
<protein>
    <recommendedName>
        <fullName evidence="5">TPM domain-containing protein</fullName>
    </recommendedName>
</protein>